<evidence type="ECO:0000313" key="8">
    <source>
        <dbReference type="EMBL" id="SIS56277.1"/>
    </source>
</evidence>
<dbReference type="Pfam" id="PF04052">
    <property type="entry name" value="TolB_N"/>
    <property type="match status" value="1"/>
</dbReference>
<dbReference type="Gene3D" id="3.40.50.10070">
    <property type="entry name" value="TolB, N-terminal domain"/>
    <property type="match status" value="1"/>
</dbReference>
<evidence type="ECO:0000256" key="1">
    <source>
        <dbReference type="ARBA" id="ARBA00004418"/>
    </source>
</evidence>
<keyword evidence="4 5" id="KW-0574">Periplasm</keyword>
<comment type="subunit">
    <text evidence="5">The Tol-Pal system is composed of five core proteins: the inner membrane proteins TolA, TolQ and TolR, the periplasmic protein TolB and the outer membrane protein Pal. They form a network linking the inner and outer membranes and the peptidoglycan layer.</text>
</comment>
<dbReference type="GO" id="GO:0017038">
    <property type="term" value="P:protein import"/>
    <property type="evidence" value="ECO:0007669"/>
    <property type="project" value="InterPro"/>
</dbReference>
<comment type="similarity">
    <text evidence="2 5">Belongs to the TolB family.</text>
</comment>
<dbReference type="STRING" id="407234.SAMN05421795_101592"/>
<evidence type="ECO:0000256" key="5">
    <source>
        <dbReference type="HAMAP-Rule" id="MF_00671"/>
    </source>
</evidence>
<evidence type="ECO:0000313" key="9">
    <source>
        <dbReference type="Proteomes" id="UP000186098"/>
    </source>
</evidence>
<protein>
    <recommendedName>
        <fullName evidence="5">Tol-Pal system protein TolB</fullName>
    </recommendedName>
</protein>
<keyword evidence="5" id="KW-0132">Cell division</keyword>
<keyword evidence="3 5" id="KW-0732">Signal</keyword>
<feature type="region of interest" description="Disordered" evidence="6">
    <location>
        <begin position="62"/>
        <end position="82"/>
    </location>
</feature>
<dbReference type="HAMAP" id="MF_00671">
    <property type="entry name" value="TolB"/>
    <property type="match status" value="1"/>
</dbReference>
<sequence length="535" mass="56571">MPGPRFAPVTAPASGVRRDPVLPGAGAAGPGCLAADVRAPARAAPVQRMQALPAMLSRFVSSRPVPARSPKSTPPKSTPTPACSPVLRGALCRFRLPLAGLLIGLAALAGQGTPAAAQTGPLRIEITEGVIEPLPFALPTFVAEDAGAARYAAELSQVIAADLSNTGLFREIPPSAHIARVDRFDAPVAYADWKAINAQALIVGSVSSGGGRITVRFRLFDVYSGAELGEGLQLAASEGSWRRLAHKVADQVYARITGEGAYFDSRVVFVAEAGPKNARQKRLAIMDYDGANVQFLTDASTIVLAPRFSPSGDRILYTTFETGFPRVKMLDVSSSAGSFLPEQPGTMTFAPRFSPDGSRVVYSLEQGGNTDIWMVGVNGGAPMRLTNTPAIETAPSFSPDGSQIVFESDRSGSQQLYIMPASGGEARRISFGSGRYGTPVWSPRGDMIAFTKQDAGRFHIGVMRTDGTEERLLTNSFLDEGPTWSPNGRVIMFTRESAGVGGEPRLYSVDISGRNLRQVPTAGPASDPAWSPLLP</sequence>
<dbReference type="InterPro" id="IPR011659">
    <property type="entry name" value="WD40"/>
</dbReference>
<dbReference type="SUPFAM" id="SSF52964">
    <property type="entry name" value="TolB, N-terminal domain"/>
    <property type="match status" value="1"/>
</dbReference>
<dbReference type="Proteomes" id="UP000186098">
    <property type="component" value="Unassembled WGS sequence"/>
</dbReference>
<evidence type="ECO:0000256" key="6">
    <source>
        <dbReference type="SAM" id="MobiDB-lite"/>
    </source>
</evidence>
<proteinExistence type="inferred from homology"/>
<feature type="domain" description="TolB N-terminal" evidence="7">
    <location>
        <begin position="122"/>
        <end position="228"/>
    </location>
</feature>
<dbReference type="PANTHER" id="PTHR36842:SF1">
    <property type="entry name" value="PROTEIN TOLB"/>
    <property type="match status" value="1"/>
</dbReference>
<dbReference type="GO" id="GO:0042597">
    <property type="term" value="C:periplasmic space"/>
    <property type="evidence" value="ECO:0007669"/>
    <property type="project" value="UniProtKB-SubCell"/>
</dbReference>
<dbReference type="Pfam" id="PF07676">
    <property type="entry name" value="PD40"/>
    <property type="match status" value="2"/>
</dbReference>
<accession>A0A1N7K3Z8</accession>
<dbReference type="Pfam" id="PF26549">
    <property type="entry name" value="Tricorn_N"/>
    <property type="match status" value="1"/>
</dbReference>
<dbReference type="InterPro" id="IPR011042">
    <property type="entry name" value="6-blade_b-propeller_TolB-like"/>
</dbReference>
<evidence type="ECO:0000259" key="7">
    <source>
        <dbReference type="Pfam" id="PF04052"/>
    </source>
</evidence>
<dbReference type="Gene3D" id="2.120.10.30">
    <property type="entry name" value="TolB, C-terminal domain"/>
    <property type="match status" value="1"/>
</dbReference>
<dbReference type="EMBL" id="FTOM01000001">
    <property type="protein sequence ID" value="SIS56277.1"/>
    <property type="molecule type" value="Genomic_DNA"/>
</dbReference>
<dbReference type="NCBIfam" id="TIGR02800">
    <property type="entry name" value="propeller_TolB"/>
    <property type="match status" value="1"/>
</dbReference>
<dbReference type="InterPro" id="IPR007195">
    <property type="entry name" value="TolB_N"/>
</dbReference>
<dbReference type="SUPFAM" id="SSF69304">
    <property type="entry name" value="Tricorn protease N-terminal domain"/>
    <property type="match status" value="1"/>
</dbReference>
<evidence type="ECO:0000256" key="3">
    <source>
        <dbReference type="ARBA" id="ARBA00022729"/>
    </source>
</evidence>
<dbReference type="GO" id="GO:0051301">
    <property type="term" value="P:cell division"/>
    <property type="evidence" value="ECO:0007669"/>
    <property type="project" value="UniProtKB-UniRule"/>
</dbReference>
<comment type="subcellular location">
    <subcellularLocation>
        <location evidence="1 5">Periplasm</location>
    </subcellularLocation>
</comment>
<name>A0A1N7K3Z8_9RHOB</name>
<organism evidence="8 9">
    <name type="scientific">Phaeovulum vinaykumarii</name>
    <dbReference type="NCBI Taxonomy" id="407234"/>
    <lineage>
        <taxon>Bacteria</taxon>
        <taxon>Pseudomonadati</taxon>
        <taxon>Pseudomonadota</taxon>
        <taxon>Alphaproteobacteria</taxon>
        <taxon>Rhodobacterales</taxon>
        <taxon>Paracoccaceae</taxon>
        <taxon>Phaeovulum</taxon>
    </lineage>
</organism>
<keyword evidence="9" id="KW-1185">Reference proteome</keyword>
<keyword evidence="5" id="KW-0131">Cell cycle</keyword>
<dbReference type="PANTHER" id="PTHR36842">
    <property type="entry name" value="PROTEIN TOLB HOMOLOG"/>
    <property type="match status" value="1"/>
</dbReference>
<comment type="function">
    <text evidence="5">Part of the Tol-Pal system, which plays a role in outer membrane invagination during cell division and is important for maintaining outer membrane integrity.</text>
</comment>
<evidence type="ECO:0000256" key="2">
    <source>
        <dbReference type="ARBA" id="ARBA00009820"/>
    </source>
</evidence>
<dbReference type="AlphaFoldDB" id="A0A1N7K3Z8"/>
<feature type="region of interest" description="Disordered" evidence="6">
    <location>
        <begin position="1"/>
        <end position="22"/>
    </location>
</feature>
<evidence type="ECO:0000256" key="4">
    <source>
        <dbReference type="ARBA" id="ARBA00022764"/>
    </source>
</evidence>
<dbReference type="InterPro" id="IPR014167">
    <property type="entry name" value="Tol-Pal_TolB"/>
</dbReference>
<gene>
    <name evidence="5" type="primary">tolB</name>
    <name evidence="8" type="ORF">SAMN05421795_101592</name>
</gene>
<reference evidence="9" key="1">
    <citation type="submission" date="2017-01" db="EMBL/GenBank/DDBJ databases">
        <authorList>
            <person name="Varghese N."/>
            <person name="Submissions S."/>
        </authorList>
    </citation>
    <scope>NUCLEOTIDE SEQUENCE [LARGE SCALE GENOMIC DNA]</scope>
    <source>
        <strain evidence="9">DSM 18714</strain>
    </source>
</reference>